<protein>
    <submittedName>
        <fullName evidence="2">Uncharacterized protein</fullName>
    </submittedName>
</protein>
<feature type="region of interest" description="Disordered" evidence="1">
    <location>
        <begin position="16"/>
        <end position="56"/>
    </location>
</feature>
<organism evidence="2 3">
    <name type="scientific">Wenjunlia vitaminophila</name>
    <name type="common">Streptomyces vitaminophilus</name>
    <dbReference type="NCBI Taxonomy" id="76728"/>
    <lineage>
        <taxon>Bacteria</taxon>
        <taxon>Bacillati</taxon>
        <taxon>Actinomycetota</taxon>
        <taxon>Actinomycetes</taxon>
        <taxon>Kitasatosporales</taxon>
        <taxon>Streptomycetaceae</taxon>
        <taxon>Wenjunlia</taxon>
    </lineage>
</organism>
<dbReference type="EMBL" id="LLZU01000005">
    <property type="protein sequence ID" value="KRV50501.1"/>
    <property type="molecule type" value="Genomic_DNA"/>
</dbReference>
<name>A0A0T6LWS0_WENVI</name>
<evidence type="ECO:0000313" key="3">
    <source>
        <dbReference type="Proteomes" id="UP000050867"/>
    </source>
</evidence>
<dbReference type="AlphaFoldDB" id="A0A0T6LWS0"/>
<accession>A0A0T6LWS0</accession>
<proteinExistence type="predicted"/>
<keyword evidence="3" id="KW-1185">Reference proteome</keyword>
<dbReference type="Proteomes" id="UP000050867">
    <property type="component" value="Unassembled WGS sequence"/>
</dbReference>
<evidence type="ECO:0000313" key="2">
    <source>
        <dbReference type="EMBL" id="KRV50501.1"/>
    </source>
</evidence>
<dbReference type="eggNOG" id="ENOG5033H0F">
    <property type="taxonomic scope" value="Bacteria"/>
</dbReference>
<evidence type="ECO:0000256" key="1">
    <source>
        <dbReference type="SAM" id="MobiDB-lite"/>
    </source>
</evidence>
<feature type="compositionally biased region" description="Basic and acidic residues" evidence="1">
    <location>
        <begin position="30"/>
        <end position="41"/>
    </location>
</feature>
<feature type="region of interest" description="Disordered" evidence="1">
    <location>
        <begin position="135"/>
        <end position="176"/>
    </location>
</feature>
<feature type="compositionally biased region" description="Basic and acidic residues" evidence="1">
    <location>
        <begin position="157"/>
        <end position="168"/>
    </location>
</feature>
<sequence>MLAVCAALLLAGCGEQPRGSGARQVAAGTDKGDPAGDRGGRGTDGAAPGEDAGRNLVPAGYGGRYRVHATVLQSPDHGPQLCDAVMESWPPQCSGPDIVGWTWDGVTSDTGSGTTWGTYRLVGTWDGTRFTLTEPARDAAGNGPGSDVPAPGAGHDGGSEPDRGRTADRPSAGAHSHAELLRIQRELHRDHPDLLSSEVRDGEVAAHVRVATEELRGELDRRYGAGTVVLHGWLTPID</sequence>
<comment type="caution">
    <text evidence="2">The sequence shown here is derived from an EMBL/GenBank/DDBJ whole genome shotgun (WGS) entry which is preliminary data.</text>
</comment>
<gene>
    <name evidence="2" type="ORF">AQ490_15590</name>
</gene>
<reference evidence="2 3" key="1">
    <citation type="submission" date="2015-10" db="EMBL/GenBank/DDBJ databases">
        <title>Draft genome sequence of pyrrolomycin-producing Streptomyces vitaminophilus.</title>
        <authorList>
            <person name="Graham D.E."/>
            <person name="Mahan K.M."/>
            <person name="Klingeman D.M."/>
            <person name="Hettich R.L."/>
            <person name="Parry R.J."/>
        </authorList>
    </citation>
    <scope>NUCLEOTIDE SEQUENCE [LARGE SCALE GENOMIC DNA]</scope>
    <source>
        <strain evidence="2 3">ATCC 31673</strain>
    </source>
</reference>